<evidence type="ECO:0000313" key="2">
    <source>
        <dbReference type="Proteomes" id="UP000199545"/>
    </source>
</evidence>
<keyword evidence="2" id="KW-1185">Reference proteome</keyword>
<evidence type="ECO:0000313" key="1">
    <source>
        <dbReference type="EMBL" id="SFJ87211.1"/>
    </source>
</evidence>
<dbReference type="Proteomes" id="UP000199545">
    <property type="component" value="Unassembled WGS sequence"/>
</dbReference>
<gene>
    <name evidence="1" type="ORF">SAMN05421852_1295</name>
</gene>
<accession>A0A1I3UZ91</accession>
<name>A0A1I3UZ91_9BACL</name>
<dbReference type="EMBL" id="FORR01000029">
    <property type="protein sequence ID" value="SFJ87211.1"/>
    <property type="molecule type" value="Genomic_DNA"/>
</dbReference>
<sequence>MIQGYDYSKLAVVFGVEVEKFQSTSLPSFPSIPMIPN</sequence>
<proteinExistence type="predicted"/>
<dbReference type="STRING" id="46223.SAMN05421852_1295"/>
<organism evidence="1 2">
    <name type="scientific">Thermoflavimicrobium dichotomicum</name>
    <dbReference type="NCBI Taxonomy" id="46223"/>
    <lineage>
        <taxon>Bacteria</taxon>
        <taxon>Bacillati</taxon>
        <taxon>Bacillota</taxon>
        <taxon>Bacilli</taxon>
        <taxon>Bacillales</taxon>
        <taxon>Thermoactinomycetaceae</taxon>
        <taxon>Thermoflavimicrobium</taxon>
    </lineage>
</organism>
<dbReference type="AlphaFoldDB" id="A0A1I3UZ91"/>
<reference evidence="1 2" key="1">
    <citation type="submission" date="2016-10" db="EMBL/GenBank/DDBJ databases">
        <authorList>
            <person name="de Groot N.N."/>
        </authorList>
    </citation>
    <scope>NUCLEOTIDE SEQUENCE [LARGE SCALE GENOMIC DNA]</scope>
    <source>
        <strain evidence="1 2">DSM 44778</strain>
    </source>
</reference>
<protein>
    <submittedName>
        <fullName evidence="1">Uncharacterized protein</fullName>
    </submittedName>
</protein>